<keyword evidence="4 5" id="KW-0472">Membrane</keyword>
<dbReference type="Proteomes" id="UP000471648">
    <property type="component" value="Unassembled WGS sequence"/>
</dbReference>
<gene>
    <name evidence="7" type="ORF">G3I39_10245</name>
</gene>
<dbReference type="GO" id="GO:0005524">
    <property type="term" value="F:ATP binding"/>
    <property type="evidence" value="ECO:0007669"/>
    <property type="project" value="UniProtKB-KW"/>
</dbReference>
<feature type="transmembrane region" description="Helical" evidence="5">
    <location>
        <begin position="23"/>
        <end position="48"/>
    </location>
</feature>
<evidence type="ECO:0000256" key="1">
    <source>
        <dbReference type="ARBA" id="ARBA00004651"/>
    </source>
</evidence>
<dbReference type="InterPro" id="IPR011527">
    <property type="entry name" value="ABC1_TM_dom"/>
</dbReference>
<organism evidence="7 8">
    <name type="scientific">Streptomyces microflavus</name>
    <name type="common">Streptomyces lipmanii</name>
    <dbReference type="NCBI Taxonomy" id="1919"/>
    <lineage>
        <taxon>Bacteria</taxon>
        <taxon>Bacillati</taxon>
        <taxon>Actinomycetota</taxon>
        <taxon>Actinomycetes</taxon>
        <taxon>Kitasatosporales</taxon>
        <taxon>Streptomycetaceae</taxon>
        <taxon>Streptomyces</taxon>
    </lineage>
</organism>
<dbReference type="InterPro" id="IPR036640">
    <property type="entry name" value="ABC1_TM_sf"/>
</dbReference>
<keyword evidence="3 5" id="KW-1133">Transmembrane helix</keyword>
<dbReference type="Gene3D" id="1.20.1560.10">
    <property type="entry name" value="ABC transporter type 1, transmembrane domain"/>
    <property type="match status" value="1"/>
</dbReference>
<keyword evidence="2 5" id="KW-0812">Transmembrane</keyword>
<accession>A0A6N9V6W5</accession>
<dbReference type="EMBL" id="JAAGME010000389">
    <property type="protein sequence ID" value="NEB67425.1"/>
    <property type="molecule type" value="Genomic_DNA"/>
</dbReference>
<keyword evidence="7" id="KW-0547">Nucleotide-binding</keyword>
<dbReference type="Pfam" id="PF00664">
    <property type="entry name" value="ABC_membrane"/>
    <property type="match status" value="1"/>
</dbReference>
<evidence type="ECO:0000256" key="2">
    <source>
        <dbReference type="ARBA" id="ARBA00022692"/>
    </source>
</evidence>
<evidence type="ECO:0000313" key="7">
    <source>
        <dbReference type="EMBL" id="NEB67425.1"/>
    </source>
</evidence>
<dbReference type="GO" id="GO:0005886">
    <property type="term" value="C:plasma membrane"/>
    <property type="evidence" value="ECO:0007669"/>
    <property type="project" value="UniProtKB-SubCell"/>
</dbReference>
<comment type="subcellular location">
    <subcellularLocation>
        <location evidence="1">Cell membrane</location>
        <topology evidence="1">Multi-pass membrane protein</topology>
    </subcellularLocation>
</comment>
<feature type="transmembrane region" description="Helical" evidence="5">
    <location>
        <begin position="54"/>
        <end position="71"/>
    </location>
</feature>
<feature type="domain" description="ABC transmembrane type-1" evidence="6">
    <location>
        <begin position="7"/>
        <end position="139"/>
    </location>
</feature>
<evidence type="ECO:0000256" key="5">
    <source>
        <dbReference type="SAM" id="Phobius"/>
    </source>
</evidence>
<dbReference type="SUPFAM" id="SSF90123">
    <property type="entry name" value="ABC transporter transmembrane region"/>
    <property type="match status" value="1"/>
</dbReference>
<comment type="caution">
    <text evidence="7">The sequence shown here is derived from an EMBL/GenBank/DDBJ whole genome shotgun (WGS) entry which is preliminary data.</text>
</comment>
<reference evidence="7 8" key="1">
    <citation type="submission" date="2020-01" db="EMBL/GenBank/DDBJ databases">
        <title>Insect and environment-associated Actinomycetes.</title>
        <authorList>
            <person name="Currrie C."/>
            <person name="Chevrette M."/>
            <person name="Carlson C."/>
            <person name="Stubbendieck R."/>
            <person name="Wendt-Pienkowski E."/>
        </authorList>
    </citation>
    <scope>NUCLEOTIDE SEQUENCE [LARGE SCALE GENOMIC DNA]</scope>
    <source>
        <strain evidence="7 8">SID14438</strain>
    </source>
</reference>
<name>A0A6N9V6W5_STRMI</name>
<feature type="non-terminal residue" evidence="7">
    <location>
        <position position="1"/>
    </location>
</feature>
<evidence type="ECO:0000256" key="3">
    <source>
        <dbReference type="ARBA" id="ARBA00022989"/>
    </source>
</evidence>
<evidence type="ECO:0000313" key="8">
    <source>
        <dbReference type="Proteomes" id="UP000471648"/>
    </source>
</evidence>
<evidence type="ECO:0000259" key="6">
    <source>
        <dbReference type="PROSITE" id="PS50929"/>
    </source>
</evidence>
<dbReference type="GO" id="GO:0140359">
    <property type="term" value="F:ABC-type transporter activity"/>
    <property type="evidence" value="ECO:0007669"/>
    <property type="project" value="InterPro"/>
</dbReference>
<sequence>RSALAVPTGDLTARLTARTADAAAAPVTAAGAVAGVLLPVGAVTGLFLIDPWTAAAFLLGAPLLVALLHTFTRRTADAGADYQRAQSVIAHRLTEALDGAETIRAARTGAREYHRILEPLGALADHGRRTWTVYGRAAG</sequence>
<dbReference type="RefSeq" id="WP_164357001.1">
    <property type="nucleotide sequence ID" value="NZ_JAAGME010000389.1"/>
</dbReference>
<feature type="non-terminal residue" evidence="7">
    <location>
        <position position="139"/>
    </location>
</feature>
<dbReference type="AlphaFoldDB" id="A0A6N9V6W5"/>
<dbReference type="PROSITE" id="PS50929">
    <property type="entry name" value="ABC_TM1F"/>
    <property type="match status" value="1"/>
</dbReference>
<keyword evidence="7" id="KW-0067">ATP-binding</keyword>
<protein>
    <submittedName>
        <fullName evidence="7">ABC transporter ATP-binding protein</fullName>
    </submittedName>
</protein>
<proteinExistence type="predicted"/>
<evidence type="ECO:0000256" key="4">
    <source>
        <dbReference type="ARBA" id="ARBA00023136"/>
    </source>
</evidence>